<dbReference type="Pfam" id="PF00535">
    <property type="entry name" value="Glycos_transf_2"/>
    <property type="match status" value="1"/>
</dbReference>
<dbReference type="EMBL" id="JAKGTH010000009">
    <property type="protein sequence ID" value="MCF4102115.1"/>
    <property type="molecule type" value="Genomic_DNA"/>
</dbReference>
<keyword evidence="3" id="KW-1185">Reference proteome</keyword>
<gene>
    <name evidence="2" type="ORF">L1I30_10590</name>
</gene>
<dbReference type="PANTHER" id="PTHR22916">
    <property type="entry name" value="GLYCOSYLTRANSFERASE"/>
    <property type="match status" value="1"/>
</dbReference>
<evidence type="ECO:0000313" key="2">
    <source>
        <dbReference type="EMBL" id="MCF4102115.1"/>
    </source>
</evidence>
<dbReference type="SUPFAM" id="SSF53448">
    <property type="entry name" value="Nucleotide-diphospho-sugar transferases"/>
    <property type="match status" value="1"/>
</dbReference>
<comment type="caution">
    <text evidence="2">The sequence shown here is derived from an EMBL/GenBank/DDBJ whole genome shotgun (WGS) entry which is preliminary data.</text>
</comment>
<name>A0ABS9EGW9_9FLAO</name>
<dbReference type="PANTHER" id="PTHR22916:SF3">
    <property type="entry name" value="UDP-GLCNAC:BETAGAL BETA-1,3-N-ACETYLGLUCOSAMINYLTRANSFERASE-LIKE PROTEIN 1"/>
    <property type="match status" value="1"/>
</dbReference>
<reference evidence="2" key="1">
    <citation type="submission" date="2022-01" db="EMBL/GenBank/DDBJ databases">
        <title>Gillisia lutea sp. nov., isolated from marine plastic residues from the Malvarosa beach (Valencia, Spain).</title>
        <authorList>
            <person name="Vidal-Verdu A."/>
            <person name="Molina-Menor E."/>
            <person name="Satari L."/>
            <person name="Pascual J."/>
            <person name="Pereto J."/>
            <person name="Porcar M."/>
        </authorList>
    </citation>
    <scope>NUCLEOTIDE SEQUENCE</scope>
    <source>
        <strain evidence="2">M10.2A</strain>
    </source>
</reference>
<dbReference type="Proteomes" id="UP001179363">
    <property type="component" value="Unassembled WGS sequence"/>
</dbReference>
<sequence length="316" mass="36951">MSLVSIIIPTYNRAHLIGGTLDSIISQTYTNWECIVVDDGSDDYTTELLEFYSYKDPRIQYFQRPSHLNKGANACRNFGLEKSKGEYIMWFDSDDLMLPDKIEDQILPLKGKLFGYSVSKFDNLINGVLCNENAYKNNEFLVLNGENYSMMNVFWGTIDMLVSRHLIKDIRFNEKLKSGQEYNFFSKLTLSSKFEGIYINKILSYRRVHPDSIQTYQNNNKQDYLLNKYSLFYNTYLECNFFAPKKVKLYMLKNSQSFSFRLALSRNRIPYFLNLIQFLYKELGLFKTLLFLSSITAAYSTGKGYQLLKSSFPIKL</sequence>
<feature type="domain" description="Glycosyltransferase 2-like" evidence="1">
    <location>
        <begin position="5"/>
        <end position="110"/>
    </location>
</feature>
<dbReference type="CDD" id="cd00761">
    <property type="entry name" value="Glyco_tranf_GTA_type"/>
    <property type="match status" value="1"/>
</dbReference>
<protein>
    <submittedName>
        <fullName evidence="2">Glycosyltransferase family 2 protein</fullName>
    </submittedName>
</protein>
<accession>A0ABS9EGW9</accession>
<dbReference type="RefSeq" id="WP_236134262.1">
    <property type="nucleotide sequence ID" value="NZ_JAKGTH010000009.1"/>
</dbReference>
<organism evidence="2 3">
    <name type="scientific">Gillisia lutea</name>
    <dbReference type="NCBI Taxonomy" id="2909668"/>
    <lineage>
        <taxon>Bacteria</taxon>
        <taxon>Pseudomonadati</taxon>
        <taxon>Bacteroidota</taxon>
        <taxon>Flavobacteriia</taxon>
        <taxon>Flavobacteriales</taxon>
        <taxon>Flavobacteriaceae</taxon>
        <taxon>Gillisia</taxon>
    </lineage>
</organism>
<evidence type="ECO:0000313" key="3">
    <source>
        <dbReference type="Proteomes" id="UP001179363"/>
    </source>
</evidence>
<dbReference type="InterPro" id="IPR029044">
    <property type="entry name" value="Nucleotide-diphossugar_trans"/>
</dbReference>
<dbReference type="Gene3D" id="3.90.550.10">
    <property type="entry name" value="Spore Coat Polysaccharide Biosynthesis Protein SpsA, Chain A"/>
    <property type="match status" value="1"/>
</dbReference>
<dbReference type="InterPro" id="IPR001173">
    <property type="entry name" value="Glyco_trans_2-like"/>
</dbReference>
<proteinExistence type="predicted"/>
<evidence type="ECO:0000259" key="1">
    <source>
        <dbReference type="Pfam" id="PF00535"/>
    </source>
</evidence>